<protein>
    <recommendedName>
        <fullName evidence="1">SpoVT-AbrB domain-containing protein</fullName>
    </recommendedName>
</protein>
<gene>
    <name evidence="2" type="ORF">GCM10011390_13910</name>
</gene>
<dbReference type="SUPFAM" id="SSF89447">
    <property type="entry name" value="AbrB/MazE/MraZ-like"/>
    <property type="match status" value="1"/>
</dbReference>
<reference evidence="2" key="1">
    <citation type="journal article" date="2014" name="Int. J. Syst. Evol. Microbiol.">
        <title>Complete genome sequence of Corynebacterium casei LMG S-19264T (=DSM 44701T), isolated from a smear-ripened cheese.</title>
        <authorList>
            <consortium name="US DOE Joint Genome Institute (JGI-PGF)"/>
            <person name="Walter F."/>
            <person name="Albersmeier A."/>
            <person name="Kalinowski J."/>
            <person name="Ruckert C."/>
        </authorList>
    </citation>
    <scope>NUCLEOTIDE SEQUENCE</scope>
    <source>
        <strain evidence="2">CGMCC 1.15367</strain>
    </source>
</reference>
<dbReference type="InterPro" id="IPR037914">
    <property type="entry name" value="SpoVT-AbrB_sf"/>
</dbReference>
<dbReference type="InterPro" id="IPR007159">
    <property type="entry name" value="SpoVT-AbrB_dom"/>
</dbReference>
<dbReference type="Proteomes" id="UP000644699">
    <property type="component" value="Unassembled WGS sequence"/>
</dbReference>
<evidence type="ECO:0000313" key="3">
    <source>
        <dbReference type="Proteomes" id="UP000644699"/>
    </source>
</evidence>
<keyword evidence="3" id="KW-1185">Reference proteome</keyword>
<reference evidence="2" key="2">
    <citation type="submission" date="2020-09" db="EMBL/GenBank/DDBJ databases">
        <authorList>
            <person name="Sun Q."/>
            <person name="Zhou Y."/>
        </authorList>
    </citation>
    <scope>NUCLEOTIDE SEQUENCE</scope>
    <source>
        <strain evidence="2">CGMCC 1.15367</strain>
    </source>
</reference>
<dbReference type="EMBL" id="BMIQ01000002">
    <property type="protein sequence ID" value="GGD96350.1"/>
    <property type="molecule type" value="Genomic_DNA"/>
</dbReference>
<evidence type="ECO:0000259" key="1">
    <source>
        <dbReference type="SMART" id="SM00966"/>
    </source>
</evidence>
<dbReference type="AlphaFoldDB" id="A0A916ZGJ9"/>
<evidence type="ECO:0000313" key="2">
    <source>
        <dbReference type="EMBL" id="GGD96350.1"/>
    </source>
</evidence>
<dbReference type="GO" id="GO:0003677">
    <property type="term" value="F:DNA binding"/>
    <property type="evidence" value="ECO:0007669"/>
    <property type="project" value="InterPro"/>
</dbReference>
<accession>A0A916ZGJ9</accession>
<organism evidence="2 3">
    <name type="scientific">Aureimonas endophytica</name>
    <dbReference type="NCBI Taxonomy" id="2027858"/>
    <lineage>
        <taxon>Bacteria</taxon>
        <taxon>Pseudomonadati</taxon>
        <taxon>Pseudomonadota</taxon>
        <taxon>Alphaproteobacteria</taxon>
        <taxon>Hyphomicrobiales</taxon>
        <taxon>Aurantimonadaceae</taxon>
        <taxon>Aureimonas</taxon>
    </lineage>
</organism>
<comment type="caution">
    <text evidence="2">The sequence shown here is derived from an EMBL/GenBank/DDBJ whole genome shotgun (WGS) entry which is preliminary data.</text>
</comment>
<proteinExistence type="predicted"/>
<feature type="domain" description="SpoVT-AbrB" evidence="1">
    <location>
        <begin position="5"/>
        <end position="50"/>
    </location>
</feature>
<dbReference type="RefSeq" id="WP_188907520.1">
    <property type="nucleotide sequence ID" value="NZ_BMIQ01000002.1"/>
</dbReference>
<name>A0A916ZGJ9_9HYPH</name>
<dbReference type="SMART" id="SM00966">
    <property type="entry name" value="SpoVT_AbrB"/>
    <property type="match status" value="1"/>
</dbReference>
<sequence>MADTAKLSATFEIAIPEAVRAAQNWTAGQELVFVPKGNGVLLVPVPAPSDLAGSMKGARTTDYRDREDRV</sequence>